<dbReference type="Proteomes" id="UP001073227">
    <property type="component" value="Unassembled WGS sequence"/>
</dbReference>
<dbReference type="EMBL" id="JAOVZR010000001">
    <property type="protein sequence ID" value="MCY0148614.1"/>
    <property type="molecule type" value="Genomic_DNA"/>
</dbReference>
<dbReference type="RefSeq" id="WP_267654163.1">
    <property type="nucleotide sequence ID" value="NZ_JAOVZR010000001.1"/>
</dbReference>
<protein>
    <submittedName>
        <fullName evidence="2">Uncharacterized protein</fullName>
    </submittedName>
</protein>
<evidence type="ECO:0000313" key="3">
    <source>
        <dbReference type="Proteomes" id="UP001073227"/>
    </source>
</evidence>
<gene>
    <name evidence="2" type="ORF">OEG84_13080</name>
</gene>
<evidence type="ECO:0000313" key="2">
    <source>
        <dbReference type="EMBL" id="MCY0148614.1"/>
    </source>
</evidence>
<name>A0ABT3Z9Z8_9HYPH</name>
<sequence length="52" mass="5801">MDEVNGDNRAELLDGSFIEITFDYQIDGKATLKSKSHTWEGPRTGQALNSDE</sequence>
<keyword evidence="3" id="KW-1185">Reference proteome</keyword>
<evidence type="ECO:0000256" key="1">
    <source>
        <dbReference type="SAM" id="MobiDB-lite"/>
    </source>
</evidence>
<reference evidence="2" key="1">
    <citation type="submission" date="2022-10" db="EMBL/GenBank/DDBJ databases">
        <title>Hoeflea sp. G2-23, isolated from marine algae.</title>
        <authorList>
            <person name="Kristyanto S."/>
            <person name="Kim J.M."/>
            <person name="Jeon C.O."/>
        </authorList>
    </citation>
    <scope>NUCLEOTIDE SEQUENCE</scope>
    <source>
        <strain evidence="2">G2-23</strain>
    </source>
</reference>
<accession>A0ABT3Z9Z8</accession>
<comment type="caution">
    <text evidence="2">The sequence shown here is derived from an EMBL/GenBank/DDBJ whole genome shotgun (WGS) entry which is preliminary data.</text>
</comment>
<feature type="region of interest" description="Disordered" evidence="1">
    <location>
        <begin position="33"/>
        <end position="52"/>
    </location>
</feature>
<organism evidence="2 3">
    <name type="scientific">Hoeflea algicola</name>
    <dbReference type="NCBI Taxonomy" id="2983763"/>
    <lineage>
        <taxon>Bacteria</taxon>
        <taxon>Pseudomonadati</taxon>
        <taxon>Pseudomonadota</taxon>
        <taxon>Alphaproteobacteria</taxon>
        <taxon>Hyphomicrobiales</taxon>
        <taxon>Rhizobiaceae</taxon>
        <taxon>Hoeflea</taxon>
    </lineage>
</organism>
<proteinExistence type="predicted"/>